<reference evidence="2 3" key="1">
    <citation type="submission" date="2020-03" db="EMBL/GenBank/DDBJ databases">
        <title>Soil Listeria distribution.</title>
        <authorList>
            <person name="Liao J."/>
            <person name="Wiedmann M."/>
        </authorList>
    </citation>
    <scope>NUCLEOTIDE SEQUENCE [LARGE SCALE GENOMIC DNA]</scope>
    <source>
        <strain evidence="2 3">FSL L7-0149</strain>
    </source>
</reference>
<proteinExistence type="predicted"/>
<dbReference type="EMBL" id="JAARZA010000011">
    <property type="protein sequence ID" value="MBC2242264.1"/>
    <property type="molecule type" value="Genomic_DNA"/>
</dbReference>
<feature type="transmembrane region" description="Helical" evidence="1">
    <location>
        <begin position="6"/>
        <end position="25"/>
    </location>
</feature>
<evidence type="ECO:0000313" key="3">
    <source>
        <dbReference type="Proteomes" id="UP000553016"/>
    </source>
</evidence>
<protein>
    <submittedName>
        <fullName evidence="2">Uncharacterized protein</fullName>
    </submittedName>
</protein>
<name>A0A842EZZ8_9LIST</name>
<dbReference type="RefSeq" id="WP_221772902.1">
    <property type="nucleotide sequence ID" value="NZ_JAARZA010000011.1"/>
</dbReference>
<evidence type="ECO:0000313" key="2">
    <source>
        <dbReference type="EMBL" id="MBC2242264.1"/>
    </source>
</evidence>
<comment type="caution">
    <text evidence="2">The sequence shown here is derived from an EMBL/GenBank/DDBJ whole genome shotgun (WGS) entry which is preliminary data.</text>
</comment>
<accession>A0A842EZZ8</accession>
<keyword evidence="1" id="KW-1133">Transmembrane helix</keyword>
<organism evidence="2 3">
    <name type="scientific">Listeria booriae</name>
    <dbReference type="NCBI Taxonomy" id="1552123"/>
    <lineage>
        <taxon>Bacteria</taxon>
        <taxon>Bacillati</taxon>
        <taxon>Bacillota</taxon>
        <taxon>Bacilli</taxon>
        <taxon>Bacillales</taxon>
        <taxon>Listeriaceae</taxon>
        <taxon>Listeria</taxon>
    </lineage>
</organism>
<gene>
    <name evidence="2" type="ORF">HCB35_17455</name>
</gene>
<dbReference type="Proteomes" id="UP000553016">
    <property type="component" value="Unassembled WGS sequence"/>
</dbReference>
<keyword evidence="1" id="KW-0812">Transmembrane</keyword>
<keyword evidence="1" id="KW-0472">Membrane</keyword>
<sequence>MNIKPFVHVACAFGVLFLEGVLLVLEAKSSKKTRLYKVLQWLKYACAVGVFTLV</sequence>
<dbReference type="AlphaFoldDB" id="A0A842EZZ8"/>
<evidence type="ECO:0000256" key="1">
    <source>
        <dbReference type="SAM" id="Phobius"/>
    </source>
</evidence>